<evidence type="ECO:0000313" key="10">
    <source>
        <dbReference type="Proteomes" id="UP001342826"/>
    </source>
</evidence>
<evidence type="ECO:0000256" key="5">
    <source>
        <dbReference type="ARBA" id="ARBA00023136"/>
    </source>
</evidence>
<feature type="signal peptide" evidence="8">
    <location>
        <begin position="1"/>
        <end position="25"/>
    </location>
</feature>
<keyword evidence="8" id="KW-0732">Signal</keyword>
<evidence type="ECO:0000256" key="3">
    <source>
        <dbReference type="ARBA" id="ARBA00022692"/>
    </source>
</evidence>
<dbReference type="PANTHER" id="PTHR31632:SF2">
    <property type="entry name" value="PLASMA MEMBRANE IRON PERMEASE"/>
    <property type="match status" value="1"/>
</dbReference>
<comment type="caution">
    <text evidence="9">The sequence shown here is derived from an EMBL/GenBank/DDBJ whole genome shotgun (WGS) entry which is preliminary data.</text>
</comment>
<accession>A0ABU6P362</accession>
<dbReference type="EMBL" id="JARTFS010000018">
    <property type="protein sequence ID" value="MED4403790.1"/>
    <property type="molecule type" value="Genomic_DNA"/>
</dbReference>
<protein>
    <submittedName>
        <fullName evidence="9">FTR1 family protein</fullName>
    </submittedName>
</protein>
<keyword evidence="10" id="KW-1185">Reference proteome</keyword>
<evidence type="ECO:0000256" key="6">
    <source>
        <dbReference type="SAM" id="Coils"/>
    </source>
</evidence>
<dbReference type="Proteomes" id="UP001342826">
    <property type="component" value="Unassembled WGS sequence"/>
</dbReference>
<dbReference type="PANTHER" id="PTHR31632">
    <property type="entry name" value="IRON TRANSPORTER FTH1"/>
    <property type="match status" value="1"/>
</dbReference>
<feature type="transmembrane region" description="Helical" evidence="7">
    <location>
        <begin position="324"/>
        <end position="344"/>
    </location>
</feature>
<dbReference type="Pfam" id="PF03239">
    <property type="entry name" value="FTR1"/>
    <property type="match status" value="1"/>
</dbReference>
<gene>
    <name evidence="9" type="ORF">P9271_20995</name>
</gene>
<evidence type="ECO:0000256" key="7">
    <source>
        <dbReference type="SAM" id="Phobius"/>
    </source>
</evidence>
<feature type="transmembrane region" description="Helical" evidence="7">
    <location>
        <begin position="501"/>
        <end position="523"/>
    </location>
</feature>
<name>A0ABU6P362_9BACI</name>
<dbReference type="InterPro" id="IPR004923">
    <property type="entry name" value="FTR1/Fip1/EfeU"/>
</dbReference>
<evidence type="ECO:0000256" key="4">
    <source>
        <dbReference type="ARBA" id="ARBA00022989"/>
    </source>
</evidence>
<keyword evidence="5 7" id="KW-0472">Membrane</keyword>
<feature type="coiled-coil region" evidence="6">
    <location>
        <begin position="66"/>
        <end position="93"/>
    </location>
</feature>
<keyword evidence="6" id="KW-0175">Coiled coil</keyword>
<sequence length="582" mass="64887">MKRISALSFAIFLIFNLLVIPPALGAENLDDLYIEIGDALMKAKAGDQNAVKEHVANFQHGWEKIEKENSKQADKVDKTLKQLNEQLAKEDSVHVTEYLSALSKGLVLYEKEQSPVNDKQEKEKIKQLLPLVTNIENEVNAGNFDEAEKKFGQFLTKWTENETIVRTQNIASYGEIETGVAFVRIALAETPPTKEKALSSINQLKTAFNHFLTGKVVKQTSGNYKLEDVIQLLEKSDEALADNKADEAMENLNKILLIWPAVEGEVRTKDQALYNRMENEVPKAISLISSDHKELDKADTIVADLYKDLKLIAGKTNYSFVDSFLILFREGIEALVIIAGLVAFLRKTNNGDKQIWVWSGVVGGMAASAILAVCINLFFSQVTAATSREYLEGIIGLIAVIMMFTVGAWLHTKTNIHHWNHFMNENLNKAIAKGSLFSIATLSFLSIFREGAETIIFYAGLAPLMSVKELILGIGIAIIILAVFGFIVIRYSTKIALRPFFIIAAWLIYVLAFKMIGVSVHALQVANTIPIHHFQAIPYIEMIGLYPTAETIIPQLVLIMLVFGTAVYAKKIVKNIRKVRTN</sequence>
<proteinExistence type="inferred from homology"/>
<evidence type="ECO:0000256" key="1">
    <source>
        <dbReference type="ARBA" id="ARBA00004141"/>
    </source>
</evidence>
<feature type="chain" id="PRO_5046080283" evidence="8">
    <location>
        <begin position="26"/>
        <end position="582"/>
    </location>
</feature>
<comment type="similarity">
    <text evidence="2">Belongs to the oxidase-dependent Fe transporter (OFeT) (TC 9.A.10.1) family.</text>
</comment>
<feature type="transmembrane region" description="Helical" evidence="7">
    <location>
        <begin position="390"/>
        <end position="410"/>
    </location>
</feature>
<feature type="transmembrane region" description="Helical" evidence="7">
    <location>
        <begin position="470"/>
        <end position="489"/>
    </location>
</feature>
<dbReference type="RefSeq" id="WP_328015861.1">
    <property type="nucleotide sequence ID" value="NZ_JARTFS010000018.1"/>
</dbReference>
<evidence type="ECO:0000313" key="9">
    <source>
        <dbReference type="EMBL" id="MED4403790.1"/>
    </source>
</evidence>
<feature type="transmembrane region" description="Helical" evidence="7">
    <location>
        <begin position="552"/>
        <end position="569"/>
    </location>
</feature>
<feature type="transmembrane region" description="Helical" evidence="7">
    <location>
        <begin position="356"/>
        <end position="378"/>
    </location>
</feature>
<comment type="subcellular location">
    <subcellularLocation>
        <location evidence="1">Membrane</location>
        <topology evidence="1">Multi-pass membrane protein</topology>
    </subcellularLocation>
</comment>
<reference evidence="9 10" key="1">
    <citation type="submission" date="2023-03" db="EMBL/GenBank/DDBJ databases">
        <title>Bacillus Genome Sequencing.</title>
        <authorList>
            <person name="Dunlap C."/>
        </authorList>
    </citation>
    <scope>NUCLEOTIDE SEQUENCE [LARGE SCALE GENOMIC DNA]</scope>
    <source>
        <strain evidence="9 10">NRS-1717</strain>
    </source>
</reference>
<evidence type="ECO:0000256" key="8">
    <source>
        <dbReference type="SAM" id="SignalP"/>
    </source>
</evidence>
<keyword evidence="4 7" id="KW-1133">Transmembrane helix</keyword>
<evidence type="ECO:0000256" key="2">
    <source>
        <dbReference type="ARBA" id="ARBA00008333"/>
    </source>
</evidence>
<organism evidence="9 10">
    <name type="scientific">Metabacillus fastidiosus</name>
    <dbReference type="NCBI Taxonomy" id="1458"/>
    <lineage>
        <taxon>Bacteria</taxon>
        <taxon>Bacillati</taxon>
        <taxon>Bacillota</taxon>
        <taxon>Bacilli</taxon>
        <taxon>Bacillales</taxon>
        <taxon>Bacillaceae</taxon>
        <taxon>Metabacillus</taxon>
    </lineage>
</organism>
<keyword evidence="3 7" id="KW-0812">Transmembrane</keyword>